<dbReference type="AlphaFoldDB" id="A0A0D1VUX7"/>
<reference evidence="3 5" key="2">
    <citation type="submission" date="2016-10" db="EMBL/GenBank/DDBJ databases">
        <authorList>
            <person name="de Groot N.N."/>
        </authorList>
    </citation>
    <scope>NUCLEOTIDE SEQUENCE [LARGE SCALE GENOMIC DNA]</scope>
    <source>
        <strain evidence="3 5">DSM 2895</strain>
    </source>
</reference>
<feature type="chain" id="PRO_5010414689" evidence="1">
    <location>
        <begin position="25"/>
        <end position="107"/>
    </location>
</feature>
<feature type="signal peptide" evidence="1">
    <location>
        <begin position="1"/>
        <end position="24"/>
    </location>
</feature>
<dbReference type="Proteomes" id="UP000182836">
    <property type="component" value="Unassembled WGS sequence"/>
</dbReference>
<evidence type="ECO:0000313" key="2">
    <source>
        <dbReference type="EMBL" id="KON95219.1"/>
    </source>
</evidence>
<dbReference type="GeneID" id="42304896"/>
<dbReference type="EMBL" id="LGUG01000004">
    <property type="protein sequence ID" value="KON95219.1"/>
    <property type="molecule type" value="Genomic_DNA"/>
</dbReference>
<dbReference type="Proteomes" id="UP000037269">
    <property type="component" value="Unassembled WGS sequence"/>
</dbReference>
<keyword evidence="1" id="KW-0732">Signal</keyword>
<keyword evidence="4" id="KW-1185">Reference proteome</keyword>
<evidence type="ECO:0000313" key="5">
    <source>
        <dbReference type="Proteomes" id="UP000182836"/>
    </source>
</evidence>
<evidence type="ECO:0000256" key="1">
    <source>
        <dbReference type="SAM" id="SignalP"/>
    </source>
</evidence>
<dbReference type="RefSeq" id="WP_043068808.1">
    <property type="nucleotide sequence ID" value="NZ_BJOA01000200.1"/>
</dbReference>
<evidence type="ECO:0000313" key="3">
    <source>
        <dbReference type="EMBL" id="SDK32532.1"/>
    </source>
</evidence>
<evidence type="ECO:0000313" key="4">
    <source>
        <dbReference type="Proteomes" id="UP000037269"/>
    </source>
</evidence>
<dbReference type="PATRIC" id="fig|47500.8.peg.4435"/>
<accession>A0A0D1VUX7</accession>
<name>A0A0D1VUX7_ANEMI</name>
<dbReference type="OrthoDB" id="8908424at2"/>
<reference evidence="2 4" key="1">
    <citation type="submission" date="2015-07" db="EMBL/GenBank/DDBJ databases">
        <title>Fjat-14205 dsm 2895.</title>
        <authorList>
            <person name="Liu B."/>
            <person name="Wang J."/>
            <person name="Zhu Y."/>
            <person name="Liu G."/>
            <person name="Chen Q."/>
            <person name="Chen Z."/>
            <person name="Lan J."/>
            <person name="Che J."/>
            <person name="Ge C."/>
            <person name="Shi H."/>
            <person name="Pan Z."/>
            <person name="Liu X."/>
        </authorList>
    </citation>
    <scope>NUCLEOTIDE SEQUENCE [LARGE SCALE GENOMIC DNA]</scope>
    <source>
        <strain evidence="2 4">DSM 2895</strain>
    </source>
</reference>
<protein>
    <submittedName>
        <fullName evidence="2">Uncharacterized protein</fullName>
    </submittedName>
</protein>
<sequence length="107" mass="11901">MKKKLIGGLMIATMAFSSAGAVSAANIGNLNGMDLSNMDMDTALKFVQSQREQLSGSQLQNQINNAQQMDMSRFQSFPSKRNEAFDVMVNFIKRMEDSRNSIIGNMR</sequence>
<gene>
    <name evidence="2" type="ORF">AF333_06745</name>
    <name evidence="3" type="ORF">SAMN04487909_1498</name>
</gene>
<organism evidence="2 4">
    <name type="scientific">Aneurinibacillus migulanus</name>
    <name type="common">Bacillus migulanus</name>
    <dbReference type="NCBI Taxonomy" id="47500"/>
    <lineage>
        <taxon>Bacteria</taxon>
        <taxon>Bacillati</taxon>
        <taxon>Bacillota</taxon>
        <taxon>Bacilli</taxon>
        <taxon>Bacillales</taxon>
        <taxon>Paenibacillaceae</taxon>
        <taxon>Aneurinibacillus group</taxon>
        <taxon>Aneurinibacillus</taxon>
    </lineage>
</organism>
<dbReference type="EMBL" id="FNED01000049">
    <property type="protein sequence ID" value="SDK32532.1"/>
    <property type="molecule type" value="Genomic_DNA"/>
</dbReference>
<proteinExistence type="predicted"/>